<keyword evidence="3" id="KW-1185">Reference proteome</keyword>
<evidence type="ECO:0000256" key="1">
    <source>
        <dbReference type="SAM" id="MobiDB-lite"/>
    </source>
</evidence>
<evidence type="ECO:0000313" key="3">
    <source>
        <dbReference type="Proteomes" id="UP001521209"/>
    </source>
</evidence>
<feature type="region of interest" description="Disordered" evidence="1">
    <location>
        <begin position="192"/>
        <end position="220"/>
    </location>
</feature>
<name>A0ABS9E3L1_9PROT</name>
<sequence length="220" mass="23674">MATWFTQPRFDLNGRSTSDLMEHARDRVAEADGAARERFPARSPDGPKNEARIAIQLAWRDGPAADVFKVAGLSEQAILAALERGRFDAVLRDLNTAIQTGKLRDLPEGEALTRTVIEAQSHYDGQARDLRAVNAVGSPDAAKVAAVAEKADLARAGAITAIETVKRTIDAEAVQKKDTRPDATEGYWQAAIRSGHAITPQPDNAAQRAPGRGRGQSQSQ</sequence>
<dbReference type="EMBL" id="JAKGBZ010000044">
    <property type="protein sequence ID" value="MCF3948252.1"/>
    <property type="molecule type" value="Genomic_DNA"/>
</dbReference>
<comment type="caution">
    <text evidence="2">The sequence shown here is derived from an EMBL/GenBank/DDBJ whole genome shotgun (WGS) entry which is preliminary data.</text>
</comment>
<evidence type="ECO:0000313" key="2">
    <source>
        <dbReference type="EMBL" id="MCF3948252.1"/>
    </source>
</evidence>
<reference evidence="2 3" key="1">
    <citation type="submission" date="2022-01" db="EMBL/GenBank/DDBJ databases">
        <authorList>
            <person name="Won M."/>
            <person name="Kim S.-J."/>
            <person name="Kwon S.-W."/>
        </authorList>
    </citation>
    <scope>NUCLEOTIDE SEQUENCE [LARGE SCALE GENOMIC DNA]</scope>
    <source>
        <strain evidence="2 3">KCTC 23505</strain>
    </source>
</reference>
<dbReference type="Proteomes" id="UP001521209">
    <property type="component" value="Unassembled WGS sequence"/>
</dbReference>
<gene>
    <name evidence="2" type="ORF">L2A60_16380</name>
</gene>
<organism evidence="2 3">
    <name type="scientific">Acidiphilium iwatense</name>
    <dbReference type="NCBI Taxonomy" id="768198"/>
    <lineage>
        <taxon>Bacteria</taxon>
        <taxon>Pseudomonadati</taxon>
        <taxon>Pseudomonadota</taxon>
        <taxon>Alphaproteobacteria</taxon>
        <taxon>Acetobacterales</taxon>
        <taxon>Acidocellaceae</taxon>
        <taxon>Acidiphilium</taxon>
    </lineage>
</organism>
<protein>
    <submittedName>
        <fullName evidence="2">Uncharacterized protein</fullName>
    </submittedName>
</protein>
<accession>A0ABS9E3L1</accession>
<proteinExistence type="predicted"/>